<sequence length="67" mass="7287">MNRGTSVKNTLNITPPTIEQIRMAIRQSKSGEASILDNTPVEALKSEIEAQITMNSLDAGICEHMST</sequence>
<dbReference type="EMBL" id="UZAK01035367">
    <property type="protein sequence ID" value="VDP50097.1"/>
    <property type="molecule type" value="Genomic_DNA"/>
</dbReference>
<keyword evidence="2" id="KW-1185">Reference proteome</keyword>
<evidence type="ECO:0000313" key="2">
    <source>
        <dbReference type="Proteomes" id="UP000279833"/>
    </source>
</evidence>
<dbReference type="WBParaSite" id="SCUD_0001278401-mRNA-1">
    <property type="protein sequence ID" value="SCUD_0001278401-mRNA-1"/>
    <property type="gene ID" value="SCUD_0001278401"/>
</dbReference>
<proteinExistence type="predicted"/>
<accession>A0A183KCP1</accession>
<dbReference type="AlphaFoldDB" id="A0A183KCP1"/>
<organism evidence="3">
    <name type="scientific">Schistosoma curassoni</name>
    <dbReference type="NCBI Taxonomy" id="6186"/>
    <lineage>
        <taxon>Eukaryota</taxon>
        <taxon>Metazoa</taxon>
        <taxon>Spiralia</taxon>
        <taxon>Lophotrochozoa</taxon>
        <taxon>Platyhelminthes</taxon>
        <taxon>Trematoda</taxon>
        <taxon>Digenea</taxon>
        <taxon>Strigeidida</taxon>
        <taxon>Schistosomatoidea</taxon>
        <taxon>Schistosomatidae</taxon>
        <taxon>Schistosoma</taxon>
    </lineage>
</organism>
<gene>
    <name evidence="1" type="ORF">SCUD_LOCUS12781</name>
</gene>
<dbReference type="Proteomes" id="UP000279833">
    <property type="component" value="Unassembled WGS sequence"/>
</dbReference>
<evidence type="ECO:0000313" key="3">
    <source>
        <dbReference type="WBParaSite" id="SCUD_0001278401-mRNA-1"/>
    </source>
</evidence>
<protein>
    <submittedName>
        <fullName evidence="3">Type II toxin-antitoxin system ParD family antitoxin</fullName>
    </submittedName>
</protein>
<name>A0A183KCP1_9TREM</name>
<reference evidence="3" key="1">
    <citation type="submission" date="2016-06" db="UniProtKB">
        <authorList>
            <consortium name="WormBaseParasite"/>
        </authorList>
    </citation>
    <scope>IDENTIFICATION</scope>
</reference>
<reference evidence="1 2" key="2">
    <citation type="submission" date="2018-11" db="EMBL/GenBank/DDBJ databases">
        <authorList>
            <consortium name="Pathogen Informatics"/>
        </authorList>
    </citation>
    <scope>NUCLEOTIDE SEQUENCE [LARGE SCALE GENOMIC DNA]</scope>
    <source>
        <strain evidence="1">Dakar</strain>
        <strain evidence="2">Dakar, Senegal</strain>
    </source>
</reference>
<evidence type="ECO:0000313" key="1">
    <source>
        <dbReference type="EMBL" id="VDP50097.1"/>
    </source>
</evidence>